<evidence type="ECO:0000256" key="7">
    <source>
        <dbReference type="SAM" id="SignalP"/>
    </source>
</evidence>
<evidence type="ECO:0000256" key="2">
    <source>
        <dbReference type="ARBA" id="ARBA00010472"/>
    </source>
</evidence>
<keyword evidence="5" id="KW-0722">Serine protease inhibitor</keyword>
<feature type="chain" id="PRO_5038426532" description="Subtilisin inhibitor domain-containing protein" evidence="7">
    <location>
        <begin position="24"/>
        <end position="149"/>
    </location>
</feature>
<dbReference type="GO" id="GO:0004867">
    <property type="term" value="F:serine-type endopeptidase inhibitor activity"/>
    <property type="evidence" value="ECO:0007669"/>
    <property type="project" value="UniProtKB-KW"/>
</dbReference>
<evidence type="ECO:0000256" key="5">
    <source>
        <dbReference type="ARBA" id="ARBA00022900"/>
    </source>
</evidence>
<reference evidence="9" key="1">
    <citation type="journal article" date="2014" name="Int. J. Syst. Evol. Microbiol.">
        <title>Complete genome sequence of Corynebacterium casei LMG S-19264T (=DSM 44701T), isolated from a smear-ripened cheese.</title>
        <authorList>
            <consortium name="US DOE Joint Genome Institute (JGI-PGF)"/>
            <person name="Walter F."/>
            <person name="Albersmeier A."/>
            <person name="Kalinowski J."/>
            <person name="Ruckert C."/>
        </authorList>
    </citation>
    <scope>NUCLEOTIDE SEQUENCE</scope>
    <source>
        <strain evidence="9">JCM 5069</strain>
    </source>
</reference>
<dbReference type="InterPro" id="IPR036819">
    <property type="entry name" value="Subtilisin_inhibitor-like_sf"/>
</dbReference>
<comment type="similarity">
    <text evidence="2">Belongs to the protease inhibitor I16 (SSI) family.</text>
</comment>
<dbReference type="Proteomes" id="UP000603708">
    <property type="component" value="Unassembled WGS sequence"/>
</dbReference>
<name>A0A919FQ71_9ACTN</name>
<evidence type="ECO:0000313" key="9">
    <source>
        <dbReference type="EMBL" id="GHH69889.1"/>
    </source>
</evidence>
<dbReference type="GO" id="GO:0005576">
    <property type="term" value="C:extracellular region"/>
    <property type="evidence" value="ECO:0007669"/>
    <property type="project" value="UniProtKB-SubCell"/>
</dbReference>
<protein>
    <recommendedName>
        <fullName evidence="8">Subtilisin inhibitor domain-containing protein</fullName>
    </recommendedName>
</protein>
<dbReference type="AlphaFoldDB" id="A0A919FQ71"/>
<dbReference type="RefSeq" id="WP_189928997.1">
    <property type="nucleotide sequence ID" value="NZ_BNCD01000001.1"/>
</dbReference>
<dbReference type="SUPFAM" id="SSF55399">
    <property type="entry name" value="Subtilisin inhibitor"/>
    <property type="match status" value="1"/>
</dbReference>
<evidence type="ECO:0000256" key="6">
    <source>
        <dbReference type="ARBA" id="ARBA00023157"/>
    </source>
</evidence>
<organism evidence="9 10">
    <name type="scientific">Streptomyces sulfonofaciens</name>
    <dbReference type="NCBI Taxonomy" id="68272"/>
    <lineage>
        <taxon>Bacteria</taxon>
        <taxon>Bacillati</taxon>
        <taxon>Actinomycetota</taxon>
        <taxon>Actinomycetes</taxon>
        <taxon>Kitasatosporales</taxon>
        <taxon>Streptomycetaceae</taxon>
        <taxon>Streptomyces</taxon>
    </lineage>
</organism>
<feature type="signal peptide" evidence="7">
    <location>
        <begin position="1"/>
        <end position="23"/>
    </location>
</feature>
<comment type="subcellular location">
    <subcellularLocation>
        <location evidence="1">Secreted</location>
    </subcellularLocation>
</comment>
<evidence type="ECO:0000256" key="4">
    <source>
        <dbReference type="ARBA" id="ARBA00022690"/>
    </source>
</evidence>
<sequence length="149" mass="15488">MLHRLALAAAASLAALAAAPAMAHADVAPMPLSLMPLFADHDQLTVTVTDAGTGIDGSYVLECRPNGGTHPNPVGACGRLGEMFTVGRDPFAPLPERSICTLQYGGPATAHVTGTWQGRVVDARFKRTDGCEVSRWDALVPVLPSATPS</sequence>
<dbReference type="EMBL" id="BNCD01000001">
    <property type="protein sequence ID" value="GHH69889.1"/>
    <property type="molecule type" value="Genomic_DNA"/>
</dbReference>
<comment type="caution">
    <text evidence="9">The sequence shown here is derived from an EMBL/GenBank/DDBJ whole genome shotgun (WGS) entry which is preliminary data.</text>
</comment>
<evidence type="ECO:0000259" key="8">
    <source>
        <dbReference type="Pfam" id="PF00720"/>
    </source>
</evidence>
<reference evidence="9" key="2">
    <citation type="submission" date="2020-09" db="EMBL/GenBank/DDBJ databases">
        <authorList>
            <person name="Sun Q."/>
            <person name="Ohkuma M."/>
        </authorList>
    </citation>
    <scope>NUCLEOTIDE SEQUENCE</scope>
    <source>
        <strain evidence="9">JCM 5069</strain>
    </source>
</reference>
<dbReference type="InterPro" id="IPR023549">
    <property type="entry name" value="Subtilisin_inhibitor"/>
</dbReference>
<keyword evidence="6" id="KW-1015">Disulfide bond</keyword>
<accession>A0A919FQ71</accession>
<keyword evidence="7" id="KW-0732">Signal</keyword>
<evidence type="ECO:0000256" key="3">
    <source>
        <dbReference type="ARBA" id="ARBA00022525"/>
    </source>
</evidence>
<dbReference type="Gene3D" id="3.30.350.10">
    <property type="entry name" value="Subtilisin inhibitor-like"/>
    <property type="match status" value="1"/>
</dbReference>
<keyword evidence="4" id="KW-0646">Protease inhibitor</keyword>
<proteinExistence type="inferred from homology"/>
<keyword evidence="3" id="KW-0964">Secreted</keyword>
<gene>
    <name evidence="9" type="ORF">GCM10018793_03060</name>
</gene>
<feature type="domain" description="Subtilisin inhibitor" evidence="8">
    <location>
        <begin position="44"/>
        <end position="122"/>
    </location>
</feature>
<evidence type="ECO:0000313" key="10">
    <source>
        <dbReference type="Proteomes" id="UP000603708"/>
    </source>
</evidence>
<dbReference type="Pfam" id="PF00720">
    <property type="entry name" value="SSI"/>
    <property type="match status" value="1"/>
</dbReference>
<keyword evidence="10" id="KW-1185">Reference proteome</keyword>
<evidence type="ECO:0000256" key="1">
    <source>
        <dbReference type="ARBA" id="ARBA00004613"/>
    </source>
</evidence>